<feature type="domain" description="RRM" evidence="4">
    <location>
        <begin position="358"/>
        <end position="434"/>
    </location>
</feature>
<protein>
    <submittedName>
        <fullName evidence="5">Polypyrimidine tract-binding protein 3</fullName>
    </submittedName>
</protein>
<dbReference type="InterPro" id="IPR021790">
    <property type="entry name" value="PTBP1-like_RRM2"/>
</dbReference>
<accession>A0ABQ8UZY9</accession>
<gene>
    <name evidence="5" type="ORF">PAPYR_406</name>
</gene>
<evidence type="ECO:0000313" key="6">
    <source>
        <dbReference type="Proteomes" id="UP001141327"/>
    </source>
</evidence>
<dbReference type="InterPro" id="IPR000504">
    <property type="entry name" value="RRM_dom"/>
</dbReference>
<evidence type="ECO:0000256" key="1">
    <source>
        <dbReference type="ARBA" id="ARBA00022737"/>
    </source>
</evidence>
<sequence length="436" mass="48402">MQNPPSQPTGSVTPSKVIHMRNVGPEISQNDLLQTCQPFGMVSQLILLRSKNQALLQFQELTSAIQMMQYHQNQQVNIRGRNIYMQFSSHQELTTTQQPSDGQTPTSRILLVTIQNPLYPITVDVLSQVFSPFETDPRGTVEKIVIFTKQAGLQALVQYSNPMAAAHAKGALDGKNIYANCCTLQIQFSNLTELTVRENSEKSRDFTNPTLPVSRAPPPMYGQLAPTQQMMGQPGQFPYGADKSCLIVSGLAERMDCDRLFNLFSNYGNITRIKLLHNKSGVSLVQMGDNMQANMAMSYLKSLRLFDSPIDINYSRYSTISPPGVNSDGRTKDYTNSPLNRFTRQDSKNFRHISPPTAVLHVSNLAPTTAIEAVNAHLGQHAPVVASRMFTETQGQRKQALVQFATVEQAAEVICLLHNSPLEGQNIRLAFSKNSI</sequence>
<feature type="domain" description="RRM" evidence="4">
    <location>
        <begin position="244"/>
        <end position="317"/>
    </location>
</feature>
<dbReference type="Proteomes" id="UP001141327">
    <property type="component" value="Unassembled WGS sequence"/>
</dbReference>
<dbReference type="InterPro" id="IPR035979">
    <property type="entry name" value="RBD_domain_sf"/>
</dbReference>
<proteinExistence type="predicted"/>
<keyword evidence="2 3" id="KW-0694">RNA-binding</keyword>
<evidence type="ECO:0000256" key="2">
    <source>
        <dbReference type="ARBA" id="ARBA00022884"/>
    </source>
</evidence>
<dbReference type="EMBL" id="JAPMOS010000001">
    <property type="protein sequence ID" value="KAJ4463130.1"/>
    <property type="molecule type" value="Genomic_DNA"/>
</dbReference>
<dbReference type="Gene3D" id="3.30.70.330">
    <property type="match status" value="4"/>
</dbReference>
<dbReference type="InterPro" id="IPR012677">
    <property type="entry name" value="Nucleotide-bd_a/b_plait_sf"/>
</dbReference>
<dbReference type="SMART" id="SM00360">
    <property type="entry name" value="RRM"/>
    <property type="match status" value="4"/>
</dbReference>
<keyword evidence="1" id="KW-0677">Repeat</keyword>
<dbReference type="PANTHER" id="PTHR15592">
    <property type="entry name" value="MATRIN 3/NUCLEAR PROTEIN 220-RELATED"/>
    <property type="match status" value="1"/>
</dbReference>
<dbReference type="Pfam" id="PF11835">
    <property type="entry name" value="RRM_8"/>
    <property type="match status" value="1"/>
</dbReference>
<evidence type="ECO:0000256" key="3">
    <source>
        <dbReference type="PROSITE-ProRule" id="PRU00176"/>
    </source>
</evidence>
<dbReference type="Pfam" id="PF13893">
    <property type="entry name" value="RRM_5"/>
    <property type="match status" value="1"/>
</dbReference>
<name>A0ABQ8UZY9_9EUKA</name>
<dbReference type="SUPFAM" id="SSF54928">
    <property type="entry name" value="RNA-binding domain, RBD"/>
    <property type="match status" value="3"/>
</dbReference>
<dbReference type="PROSITE" id="PS50102">
    <property type="entry name" value="RRM"/>
    <property type="match status" value="3"/>
</dbReference>
<reference evidence="5" key="1">
    <citation type="journal article" date="2022" name="bioRxiv">
        <title>Genomics of Preaxostyla Flagellates Illuminates Evolutionary Transitions and the Path Towards Mitochondrial Loss.</title>
        <authorList>
            <person name="Novak L.V.F."/>
            <person name="Treitli S.C."/>
            <person name="Pyrih J."/>
            <person name="Halakuc P."/>
            <person name="Pipaliya S.V."/>
            <person name="Vacek V."/>
            <person name="Brzon O."/>
            <person name="Soukal P."/>
            <person name="Eme L."/>
            <person name="Dacks J.B."/>
            <person name="Karnkowska A."/>
            <person name="Elias M."/>
            <person name="Hampl V."/>
        </authorList>
    </citation>
    <scope>NUCLEOTIDE SEQUENCE</scope>
    <source>
        <strain evidence="5">RCP-MX</strain>
    </source>
</reference>
<keyword evidence="6" id="KW-1185">Reference proteome</keyword>
<evidence type="ECO:0000259" key="4">
    <source>
        <dbReference type="PROSITE" id="PS50102"/>
    </source>
</evidence>
<dbReference type="CDD" id="cd12422">
    <property type="entry name" value="RRM2_PTBP1_hnRNPL_like"/>
    <property type="match status" value="1"/>
</dbReference>
<evidence type="ECO:0000313" key="5">
    <source>
        <dbReference type="EMBL" id="KAJ4463130.1"/>
    </source>
</evidence>
<comment type="caution">
    <text evidence="5">The sequence shown here is derived from an EMBL/GenBank/DDBJ whole genome shotgun (WGS) entry which is preliminary data.</text>
</comment>
<organism evidence="5 6">
    <name type="scientific">Paratrimastix pyriformis</name>
    <dbReference type="NCBI Taxonomy" id="342808"/>
    <lineage>
        <taxon>Eukaryota</taxon>
        <taxon>Metamonada</taxon>
        <taxon>Preaxostyla</taxon>
        <taxon>Paratrimastigidae</taxon>
        <taxon>Paratrimastix</taxon>
    </lineage>
</organism>
<feature type="domain" description="RRM" evidence="4">
    <location>
        <begin position="16"/>
        <end position="90"/>
    </location>
</feature>
<dbReference type="Pfam" id="PF00076">
    <property type="entry name" value="RRM_1"/>
    <property type="match status" value="1"/>
</dbReference>